<dbReference type="SUPFAM" id="SSF57667">
    <property type="entry name" value="beta-beta-alpha zinc fingers"/>
    <property type="match status" value="1"/>
</dbReference>
<organism evidence="4 5">
    <name type="scientific">Erythroxylum novogranatense</name>
    <dbReference type="NCBI Taxonomy" id="1862640"/>
    <lineage>
        <taxon>Eukaryota</taxon>
        <taxon>Viridiplantae</taxon>
        <taxon>Streptophyta</taxon>
        <taxon>Embryophyta</taxon>
        <taxon>Tracheophyta</taxon>
        <taxon>Spermatophyta</taxon>
        <taxon>Magnoliopsida</taxon>
        <taxon>eudicotyledons</taxon>
        <taxon>Gunneridae</taxon>
        <taxon>Pentapetalae</taxon>
        <taxon>rosids</taxon>
        <taxon>fabids</taxon>
        <taxon>Malpighiales</taxon>
        <taxon>Erythroxylaceae</taxon>
        <taxon>Erythroxylum</taxon>
    </lineage>
</organism>
<name>A0AAV8U8L4_9ROSI</name>
<evidence type="ECO:0000313" key="5">
    <source>
        <dbReference type="Proteomes" id="UP001159364"/>
    </source>
</evidence>
<dbReference type="Proteomes" id="UP001159364">
    <property type="component" value="Linkage Group LG01"/>
</dbReference>
<dbReference type="PROSITE" id="PS00028">
    <property type="entry name" value="ZINC_FINGER_C2H2_1"/>
    <property type="match status" value="2"/>
</dbReference>
<dbReference type="PROSITE" id="PS50157">
    <property type="entry name" value="ZINC_FINGER_C2H2_2"/>
    <property type="match status" value="2"/>
</dbReference>
<comment type="caution">
    <text evidence="4">The sequence shown here is derived from an EMBL/GenBank/DDBJ whole genome shotgun (WGS) entry which is preliminary data.</text>
</comment>
<dbReference type="GO" id="GO:0008270">
    <property type="term" value="F:zinc ion binding"/>
    <property type="evidence" value="ECO:0007669"/>
    <property type="project" value="UniProtKB-KW"/>
</dbReference>
<sequence length="408" mass="45494">MEVNQRKNFICKFCNKRYPCGKSLGGHIRIHLNGSSNVIEDEAKLSMTKSFAGNRKRDSGSRAASIAQSGYGLRENAKKTKWYMVDSSKSGLLSEKACKECGKAFQSLKALCGHMACHSKNNGKSYDHCGSGEKLKDLIADSQYDDTEASAPNKRRRSERTRYKTVSANSSSLSLTNGSSYSASDVEQEQEEVAMCLMMLSRDSGFKGGFSSVEYSSDNNPLILDAKKAKQMELKADSEYVKNEPREFESDISSDGFIGNDAKNKHKVEFVSRSDEKFDALSGRGLSRFRHVKVELGKHNAFCSVVFCSGQALSGLKRYHFVGSADDRTLVIKQEAPEIPIPSLIDLNLPLVPVEDLELLLVVELDLLTGKIFFMIIERIIFKYMLMEVPYQLLLLVTMYEAITFAMS</sequence>
<feature type="region of interest" description="Disordered" evidence="2">
    <location>
        <begin position="143"/>
        <end position="184"/>
    </location>
</feature>
<gene>
    <name evidence="4" type="ORF">K2173_016965</name>
</gene>
<accession>A0AAV8U8L4</accession>
<proteinExistence type="predicted"/>
<reference evidence="4 5" key="1">
    <citation type="submission" date="2021-09" db="EMBL/GenBank/DDBJ databases">
        <title>Genomic insights and catalytic innovation underlie evolution of tropane alkaloids biosynthesis.</title>
        <authorList>
            <person name="Wang Y.-J."/>
            <person name="Tian T."/>
            <person name="Huang J.-P."/>
            <person name="Huang S.-X."/>
        </authorList>
    </citation>
    <scope>NUCLEOTIDE SEQUENCE [LARGE SCALE GENOMIC DNA]</scope>
    <source>
        <strain evidence="4">KIB-2018</strain>
        <tissue evidence="4">Leaf</tissue>
    </source>
</reference>
<dbReference type="Pfam" id="PF13912">
    <property type="entry name" value="zf-C2H2_6"/>
    <property type="match status" value="2"/>
</dbReference>
<evidence type="ECO:0000256" key="2">
    <source>
        <dbReference type="SAM" id="MobiDB-lite"/>
    </source>
</evidence>
<evidence type="ECO:0000313" key="4">
    <source>
        <dbReference type="EMBL" id="KAJ8774519.1"/>
    </source>
</evidence>
<keyword evidence="1" id="KW-0862">Zinc</keyword>
<feature type="domain" description="C2H2-type" evidence="3">
    <location>
        <begin position="9"/>
        <end position="36"/>
    </location>
</feature>
<feature type="domain" description="C2H2-type" evidence="3">
    <location>
        <begin position="96"/>
        <end position="123"/>
    </location>
</feature>
<feature type="compositionally biased region" description="Low complexity" evidence="2">
    <location>
        <begin position="167"/>
        <end position="184"/>
    </location>
</feature>
<dbReference type="SMART" id="SM00355">
    <property type="entry name" value="ZnF_C2H2"/>
    <property type="match status" value="2"/>
</dbReference>
<evidence type="ECO:0000259" key="3">
    <source>
        <dbReference type="PROSITE" id="PS50157"/>
    </source>
</evidence>
<dbReference type="AlphaFoldDB" id="A0AAV8U8L4"/>
<dbReference type="PANTHER" id="PTHR46869:SF1">
    <property type="entry name" value="C2H2-LIKE ZINC FINGER PROTEIN"/>
    <property type="match status" value="1"/>
</dbReference>
<dbReference type="InterPro" id="IPR036236">
    <property type="entry name" value="Znf_C2H2_sf"/>
</dbReference>
<keyword evidence="5" id="KW-1185">Reference proteome</keyword>
<dbReference type="EMBL" id="JAIWQS010000001">
    <property type="protein sequence ID" value="KAJ8774519.1"/>
    <property type="molecule type" value="Genomic_DNA"/>
</dbReference>
<dbReference type="InterPro" id="IPR013087">
    <property type="entry name" value="Znf_C2H2_type"/>
</dbReference>
<dbReference type="PANTHER" id="PTHR46869">
    <property type="entry name" value="C2H2-LIKE ZINC FINGER PROTEIN"/>
    <property type="match status" value="1"/>
</dbReference>
<evidence type="ECO:0000256" key="1">
    <source>
        <dbReference type="PROSITE-ProRule" id="PRU00042"/>
    </source>
</evidence>
<keyword evidence="1" id="KW-0479">Metal-binding</keyword>
<protein>
    <recommendedName>
        <fullName evidence="3">C2H2-type domain-containing protein</fullName>
    </recommendedName>
</protein>
<keyword evidence="1" id="KW-0863">Zinc-finger</keyword>